<dbReference type="Gene3D" id="3.40.50.150">
    <property type="entry name" value="Vaccinia Virus protein VP39"/>
    <property type="match status" value="1"/>
</dbReference>
<dbReference type="InterPro" id="IPR013216">
    <property type="entry name" value="Methyltransf_11"/>
</dbReference>
<comment type="caution">
    <text evidence="2">The sequence shown here is derived from an EMBL/GenBank/DDBJ whole genome shotgun (WGS) entry which is preliminary data.</text>
</comment>
<reference evidence="2 3" key="1">
    <citation type="journal article" date="2019" name="Int. J. Syst. Evol. Microbiol.">
        <title>The Global Catalogue of Microorganisms (GCM) 10K type strain sequencing project: providing services to taxonomists for standard genome sequencing and annotation.</title>
        <authorList>
            <consortium name="The Broad Institute Genomics Platform"/>
            <consortium name="The Broad Institute Genome Sequencing Center for Infectious Disease"/>
            <person name="Wu L."/>
            <person name="Ma J."/>
        </authorList>
    </citation>
    <scope>NUCLEOTIDE SEQUENCE [LARGE SCALE GENOMIC DNA]</scope>
    <source>
        <strain evidence="2 3">JCM 9383</strain>
    </source>
</reference>
<dbReference type="SUPFAM" id="SSF53335">
    <property type="entry name" value="S-adenosyl-L-methionine-dependent methyltransferases"/>
    <property type="match status" value="1"/>
</dbReference>
<protein>
    <recommendedName>
        <fullName evidence="1">Methyltransferase type 11 domain-containing protein</fullName>
    </recommendedName>
</protein>
<proteinExistence type="predicted"/>
<dbReference type="InterPro" id="IPR050508">
    <property type="entry name" value="Methyltransf_Superfamily"/>
</dbReference>
<gene>
    <name evidence="2" type="ORF">GCM10010470_19800</name>
</gene>
<evidence type="ECO:0000313" key="3">
    <source>
        <dbReference type="Proteomes" id="UP001500979"/>
    </source>
</evidence>
<dbReference type="InterPro" id="IPR029063">
    <property type="entry name" value="SAM-dependent_MTases_sf"/>
</dbReference>
<feature type="domain" description="Methyltransferase type 11" evidence="1">
    <location>
        <begin position="114"/>
        <end position="205"/>
    </location>
</feature>
<organism evidence="2 3">
    <name type="scientific">Saccharopolyspora taberi</name>
    <dbReference type="NCBI Taxonomy" id="60895"/>
    <lineage>
        <taxon>Bacteria</taxon>
        <taxon>Bacillati</taxon>
        <taxon>Actinomycetota</taxon>
        <taxon>Actinomycetes</taxon>
        <taxon>Pseudonocardiales</taxon>
        <taxon>Pseudonocardiaceae</taxon>
        <taxon>Saccharopolyspora</taxon>
    </lineage>
</organism>
<name>A0ABN3V9T9_9PSEU</name>
<dbReference type="EMBL" id="BAAAUX010000011">
    <property type="protein sequence ID" value="GAA2785657.1"/>
    <property type="molecule type" value="Genomic_DNA"/>
</dbReference>
<accession>A0ABN3V9T9</accession>
<dbReference type="CDD" id="cd02440">
    <property type="entry name" value="AdoMet_MTases"/>
    <property type="match status" value="1"/>
</dbReference>
<evidence type="ECO:0000259" key="1">
    <source>
        <dbReference type="Pfam" id="PF08241"/>
    </source>
</evidence>
<dbReference type="Pfam" id="PF08241">
    <property type="entry name" value="Methyltransf_11"/>
    <property type="match status" value="1"/>
</dbReference>
<sequence length="311" mass="34241">MAGKTVDRNHIRSTSVPVMAYEHPLAYLIGLEGIALLRAFNGEYDREFAEARIAEVRRLLDDESLTGVQVERVRADEAYRVWAPSYDEPRNGLFDFEEPVVREILDGQAKGVALDAACGTGRYAEYLVEQGHEVVGVDGSPEMLERARIRVPSADFRAGDLNRLPVDDDAVDIVVCSLALTHVPDLGPVMAEFARVLRPGGHLVISDSHCESVSLAAVPTVIGPDGTRGRLPGYRHLAGDYLRAALPLGFQVLRCEEPRLPEVPQQPASDDPGPWELWPWTLNRLVPEAARAVNTGRPVTIIWHFRLGADS</sequence>
<evidence type="ECO:0000313" key="2">
    <source>
        <dbReference type="EMBL" id="GAA2785657.1"/>
    </source>
</evidence>
<dbReference type="PANTHER" id="PTHR42912">
    <property type="entry name" value="METHYLTRANSFERASE"/>
    <property type="match status" value="1"/>
</dbReference>
<dbReference type="Proteomes" id="UP001500979">
    <property type="component" value="Unassembled WGS sequence"/>
</dbReference>
<keyword evidence="3" id="KW-1185">Reference proteome</keyword>